<evidence type="ECO:0000313" key="1">
    <source>
        <dbReference type="EMBL" id="SNS42180.1"/>
    </source>
</evidence>
<sequence>MRKLSPDGKYIAQIVTSDQAFDIERMVTIKASAGGKGRAVLVYESPYAFDIGIAWRDRDTLAVSLPCIPPDIIRPVYHGDENGQLRRIIVEAQPADPACRFARGVAPAGGFPGDQP</sequence>
<gene>
    <name evidence="1" type="ORF">SAMN06295912_10662</name>
</gene>
<reference evidence="2" key="1">
    <citation type="submission" date="2017-06" db="EMBL/GenBank/DDBJ databases">
        <authorList>
            <person name="Varghese N."/>
            <person name="Submissions S."/>
        </authorList>
    </citation>
    <scope>NUCLEOTIDE SEQUENCE [LARGE SCALE GENOMIC DNA]</scope>
    <source>
        <strain evidence="2">LNB2</strain>
    </source>
</reference>
<dbReference type="Proteomes" id="UP000198281">
    <property type="component" value="Unassembled WGS sequence"/>
</dbReference>
<protein>
    <submittedName>
        <fullName evidence="1">Uncharacterized protein</fullName>
    </submittedName>
</protein>
<dbReference type="AlphaFoldDB" id="A0A239EBQ2"/>
<accession>A0A239EBQ2</accession>
<proteinExistence type="predicted"/>
<name>A0A239EBQ2_9SPHN</name>
<keyword evidence="2" id="KW-1185">Reference proteome</keyword>
<dbReference type="EMBL" id="FZOS01000006">
    <property type="protein sequence ID" value="SNS42180.1"/>
    <property type="molecule type" value="Genomic_DNA"/>
</dbReference>
<organism evidence="1 2">
    <name type="scientific">Edaphosphingomonas laterariae</name>
    <dbReference type="NCBI Taxonomy" id="861865"/>
    <lineage>
        <taxon>Bacteria</taxon>
        <taxon>Pseudomonadati</taxon>
        <taxon>Pseudomonadota</taxon>
        <taxon>Alphaproteobacteria</taxon>
        <taxon>Sphingomonadales</taxon>
        <taxon>Rhizorhabdaceae</taxon>
        <taxon>Edaphosphingomonas</taxon>
    </lineage>
</organism>
<evidence type="ECO:0000313" key="2">
    <source>
        <dbReference type="Proteomes" id="UP000198281"/>
    </source>
</evidence>